<keyword evidence="4" id="KW-0597">Phosphoprotein</keyword>
<dbReference type="RefSeq" id="WP_086986708.1">
    <property type="nucleotide sequence ID" value="NZ_FJNA01000002.1"/>
</dbReference>
<feature type="domain" description="HAMP" evidence="11">
    <location>
        <begin position="189"/>
        <end position="242"/>
    </location>
</feature>
<dbReference type="GO" id="GO:0000155">
    <property type="term" value="F:phosphorelay sensor kinase activity"/>
    <property type="evidence" value="ECO:0007669"/>
    <property type="project" value="InterPro"/>
</dbReference>
<dbReference type="GO" id="GO:0005886">
    <property type="term" value="C:plasma membrane"/>
    <property type="evidence" value="ECO:0007669"/>
    <property type="project" value="TreeGrafter"/>
</dbReference>
<organism evidence="12 13">
    <name type="scientific">Trichococcus collinsii</name>
    <dbReference type="NCBI Taxonomy" id="157076"/>
    <lineage>
        <taxon>Bacteria</taxon>
        <taxon>Bacillati</taxon>
        <taxon>Bacillota</taxon>
        <taxon>Bacilli</taxon>
        <taxon>Lactobacillales</taxon>
        <taxon>Carnobacteriaceae</taxon>
        <taxon>Trichococcus</taxon>
    </lineage>
</organism>
<keyword evidence="6 12" id="KW-0418">Kinase</keyword>
<evidence type="ECO:0000256" key="6">
    <source>
        <dbReference type="ARBA" id="ARBA00022777"/>
    </source>
</evidence>
<dbReference type="InterPro" id="IPR003660">
    <property type="entry name" value="HAMP_dom"/>
</dbReference>
<dbReference type="PANTHER" id="PTHR45453">
    <property type="entry name" value="PHOSPHATE REGULON SENSOR PROTEIN PHOR"/>
    <property type="match status" value="1"/>
</dbReference>
<dbReference type="InterPro" id="IPR003594">
    <property type="entry name" value="HATPase_dom"/>
</dbReference>
<evidence type="ECO:0000256" key="2">
    <source>
        <dbReference type="ARBA" id="ARBA00004370"/>
    </source>
</evidence>
<dbReference type="PROSITE" id="PS50109">
    <property type="entry name" value="HIS_KIN"/>
    <property type="match status" value="1"/>
</dbReference>
<evidence type="ECO:0000259" key="10">
    <source>
        <dbReference type="PROSITE" id="PS50109"/>
    </source>
</evidence>
<dbReference type="Gene3D" id="6.10.340.10">
    <property type="match status" value="1"/>
</dbReference>
<evidence type="ECO:0000256" key="8">
    <source>
        <dbReference type="SAM" id="Coils"/>
    </source>
</evidence>
<keyword evidence="5" id="KW-0808">Transferase</keyword>
<feature type="coiled-coil region" evidence="8">
    <location>
        <begin position="223"/>
        <end position="250"/>
    </location>
</feature>
<sequence>MRRTISWQLIFSFLLFSIVIIGLFGWFSVRLLDSHFSEYVSERRTEEITGFTDEIEAVYAQQGGWDEDAIAVIGRQALQADIILKVYDSQGTLIWTPTAMEEQDNRQMMSSHMSQMNEMMGGTESEYTVTTVELNDGTRTIGSLAIGTMGTYFYTDHDVSFMSDIRNNLLIVALLAFGLSLFFAVWIARKLSVPVFAVSRFTGEIAKGNYTEQPPKETNIVEIDALIRSVDSLSRQLDSQQEIRNRLSSDIAHEIRTPLTTLKGNLEAMLDGIWDPSSERLKICYDEVNRISRLIGNIDKINEMESSHEKLEFSRFDLQALSRKVATNFTTAAAKKNINLEVLGEPLMITADQDKISQVLTNLLANAIKFTPKQGHIRIETHLEGNRAILKVSDDGIGIDREDQEKIFERFYMTEPSRNSKSGGQGLGLAIVKSIIRKHNGTVRVVSDIGKGATFTVSIPVDQERR</sequence>
<dbReference type="SUPFAM" id="SSF47384">
    <property type="entry name" value="Homodimeric domain of signal transducing histidine kinase"/>
    <property type="match status" value="1"/>
</dbReference>
<comment type="subcellular location">
    <subcellularLocation>
        <location evidence="2">Membrane</location>
    </subcellularLocation>
</comment>
<dbReference type="InterPro" id="IPR005467">
    <property type="entry name" value="His_kinase_dom"/>
</dbReference>
<dbReference type="InterPro" id="IPR036890">
    <property type="entry name" value="HATPase_C_sf"/>
</dbReference>
<evidence type="ECO:0000256" key="4">
    <source>
        <dbReference type="ARBA" id="ARBA00022553"/>
    </source>
</evidence>
<dbReference type="SUPFAM" id="SSF55874">
    <property type="entry name" value="ATPase domain of HSP90 chaperone/DNA topoisomerase II/histidine kinase"/>
    <property type="match status" value="1"/>
</dbReference>
<dbReference type="Pfam" id="PF02518">
    <property type="entry name" value="HATPase_c"/>
    <property type="match status" value="1"/>
</dbReference>
<keyword evidence="9" id="KW-0812">Transmembrane</keyword>
<evidence type="ECO:0000313" key="13">
    <source>
        <dbReference type="Proteomes" id="UP000199042"/>
    </source>
</evidence>
<dbReference type="SMART" id="SM00387">
    <property type="entry name" value="HATPase_c"/>
    <property type="match status" value="1"/>
</dbReference>
<reference evidence="12 13" key="1">
    <citation type="submission" date="2016-10" db="EMBL/GenBank/DDBJ databases">
        <authorList>
            <person name="Varghese N."/>
            <person name="Submissions S."/>
        </authorList>
    </citation>
    <scope>NUCLEOTIDE SEQUENCE [LARGE SCALE GENOMIC DNA]</scope>
    <source>
        <strain evidence="12 13">DSM 14526</strain>
    </source>
</reference>
<proteinExistence type="predicted"/>
<accession>A0AB38A3I6</accession>
<dbReference type="GO" id="GO:0004721">
    <property type="term" value="F:phosphoprotein phosphatase activity"/>
    <property type="evidence" value="ECO:0007669"/>
    <property type="project" value="TreeGrafter"/>
</dbReference>
<dbReference type="Proteomes" id="UP000199042">
    <property type="component" value="Unassembled WGS sequence"/>
</dbReference>
<dbReference type="Pfam" id="PF00512">
    <property type="entry name" value="HisKA"/>
    <property type="match status" value="1"/>
</dbReference>
<dbReference type="CDD" id="cd00075">
    <property type="entry name" value="HATPase"/>
    <property type="match status" value="1"/>
</dbReference>
<dbReference type="PROSITE" id="PS50885">
    <property type="entry name" value="HAMP"/>
    <property type="match status" value="1"/>
</dbReference>
<dbReference type="Gene3D" id="3.30.565.10">
    <property type="entry name" value="Histidine kinase-like ATPase, C-terminal domain"/>
    <property type="match status" value="1"/>
</dbReference>
<keyword evidence="7" id="KW-0902">Two-component regulatory system</keyword>
<feature type="transmembrane region" description="Helical" evidence="9">
    <location>
        <begin position="169"/>
        <end position="188"/>
    </location>
</feature>
<dbReference type="InterPro" id="IPR036097">
    <property type="entry name" value="HisK_dim/P_sf"/>
</dbReference>
<evidence type="ECO:0000256" key="9">
    <source>
        <dbReference type="SAM" id="Phobius"/>
    </source>
</evidence>
<dbReference type="Gene3D" id="1.10.287.130">
    <property type="match status" value="1"/>
</dbReference>
<dbReference type="EMBL" id="FNQH01000010">
    <property type="protein sequence ID" value="SEA91004.1"/>
    <property type="molecule type" value="Genomic_DNA"/>
</dbReference>
<dbReference type="CDD" id="cd00082">
    <property type="entry name" value="HisKA"/>
    <property type="match status" value="1"/>
</dbReference>
<keyword evidence="9" id="KW-1133">Transmembrane helix</keyword>
<evidence type="ECO:0000259" key="11">
    <source>
        <dbReference type="PROSITE" id="PS50885"/>
    </source>
</evidence>
<evidence type="ECO:0000313" key="12">
    <source>
        <dbReference type="EMBL" id="SEA91004.1"/>
    </source>
</evidence>
<dbReference type="AlphaFoldDB" id="A0AB38A3I6"/>
<dbReference type="InterPro" id="IPR050351">
    <property type="entry name" value="BphY/WalK/GraS-like"/>
</dbReference>
<feature type="domain" description="Histidine kinase" evidence="10">
    <location>
        <begin position="250"/>
        <end position="463"/>
    </location>
</feature>
<dbReference type="FunFam" id="3.30.565.10:FF:000006">
    <property type="entry name" value="Sensor histidine kinase WalK"/>
    <property type="match status" value="1"/>
</dbReference>
<dbReference type="EC" id="2.7.13.3" evidence="3"/>
<dbReference type="InterPro" id="IPR004358">
    <property type="entry name" value="Sig_transdc_His_kin-like_C"/>
</dbReference>
<dbReference type="PANTHER" id="PTHR45453:SF1">
    <property type="entry name" value="PHOSPHATE REGULON SENSOR PROTEIN PHOR"/>
    <property type="match status" value="1"/>
</dbReference>
<dbReference type="InterPro" id="IPR003661">
    <property type="entry name" value="HisK_dim/P_dom"/>
</dbReference>
<comment type="catalytic activity">
    <reaction evidence="1">
        <text>ATP + protein L-histidine = ADP + protein N-phospho-L-histidine.</text>
        <dbReference type="EC" id="2.7.13.3"/>
    </reaction>
</comment>
<dbReference type="SMART" id="SM00388">
    <property type="entry name" value="HisKA"/>
    <property type="match status" value="1"/>
</dbReference>
<evidence type="ECO:0000256" key="7">
    <source>
        <dbReference type="ARBA" id="ARBA00023012"/>
    </source>
</evidence>
<keyword evidence="9" id="KW-0472">Membrane</keyword>
<keyword evidence="8" id="KW-0175">Coiled coil</keyword>
<feature type="transmembrane region" description="Helical" evidence="9">
    <location>
        <begin position="6"/>
        <end position="27"/>
    </location>
</feature>
<evidence type="ECO:0000256" key="3">
    <source>
        <dbReference type="ARBA" id="ARBA00012438"/>
    </source>
</evidence>
<gene>
    <name evidence="12" type="ORF">SAMN04488525_11028</name>
</gene>
<comment type="caution">
    <text evidence="12">The sequence shown here is derived from an EMBL/GenBank/DDBJ whole genome shotgun (WGS) entry which is preliminary data.</text>
</comment>
<dbReference type="GO" id="GO:0016036">
    <property type="term" value="P:cellular response to phosphate starvation"/>
    <property type="evidence" value="ECO:0007669"/>
    <property type="project" value="TreeGrafter"/>
</dbReference>
<evidence type="ECO:0000256" key="1">
    <source>
        <dbReference type="ARBA" id="ARBA00000085"/>
    </source>
</evidence>
<keyword evidence="13" id="KW-1185">Reference proteome</keyword>
<protein>
    <recommendedName>
        <fullName evidence="3">histidine kinase</fullName>
        <ecNumber evidence="3">2.7.13.3</ecNumber>
    </recommendedName>
</protein>
<dbReference type="PRINTS" id="PR00344">
    <property type="entry name" value="BCTRLSENSOR"/>
</dbReference>
<evidence type="ECO:0000256" key="5">
    <source>
        <dbReference type="ARBA" id="ARBA00022679"/>
    </source>
</evidence>
<name>A0AB38A3I6_9LACT</name>